<accession>A0A9E7G1B7</accession>
<dbReference type="AlphaFoldDB" id="A0A9E7G1B7"/>
<evidence type="ECO:0000313" key="2">
    <source>
        <dbReference type="EMBL" id="URE06220.1"/>
    </source>
</evidence>
<protein>
    <submittedName>
        <fullName evidence="2">NAD dependent epimerase/dehydratase family</fullName>
    </submittedName>
</protein>
<dbReference type="Proteomes" id="UP001055439">
    <property type="component" value="Chromosome 5"/>
</dbReference>
<feature type="region of interest" description="Disordered" evidence="1">
    <location>
        <begin position="1"/>
        <end position="235"/>
    </location>
</feature>
<organism evidence="2 3">
    <name type="scientific">Musa troglodytarum</name>
    <name type="common">fe'i banana</name>
    <dbReference type="NCBI Taxonomy" id="320322"/>
    <lineage>
        <taxon>Eukaryota</taxon>
        <taxon>Viridiplantae</taxon>
        <taxon>Streptophyta</taxon>
        <taxon>Embryophyta</taxon>
        <taxon>Tracheophyta</taxon>
        <taxon>Spermatophyta</taxon>
        <taxon>Magnoliopsida</taxon>
        <taxon>Liliopsida</taxon>
        <taxon>Zingiberales</taxon>
        <taxon>Musaceae</taxon>
        <taxon>Musa</taxon>
    </lineage>
</organism>
<feature type="compositionally biased region" description="Polar residues" evidence="1">
    <location>
        <begin position="70"/>
        <end position="79"/>
    </location>
</feature>
<name>A0A9E7G1B7_9LILI</name>
<dbReference type="OrthoDB" id="202470at2759"/>
<feature type="compositionally biased region" description="Low complexity" evidence="1">
    <location>
        <begin position="85"/>
        <end position="103"/>
    </location>
</feature>
<reference evidence="2" key="1">
    <citation type="submission" date="2022-05" db="EMBL/GenBank/DDBJ databases">
        <title>The Musa troglodytarum L. genome provides insights into the mechanism of non-climacteric behaviour and enrichment of carotenoids.</title>
        <authorList>
            <person name="Wang J."/>
        </authorList>
    </citation>
    <scope>NUCLEOTIDE SEQUENCE</scope>
    <source>
        <tissue evidence="2">Leaf</tissue>
    </source>
</reference>
<dbReference type="EMBL" id="CP097507">
    <property type="protein sequence ID" value="URE06220.1"/>
    <property type="molecule type" value="Genomic_DNA"/>
</dbReference>
<proteinExistence type="predicted"/>
<gene>
    <name evidence="2" type="ORF">MUK42_02070</name>
</gene>
<feature type="compositionally biased region" description="Basic residues" evidence="1">
    <location>
        <begin position="20"/>
        <end position="41"/>
    </location>
</feature>
<keyword evidence="3" id="KW-1185">Reference proteome</keyword>
<feature type="compositionally biased region" description="Low complexity" evidence="1">
    <location>
        <begin position="179"/>
        <end position="222"/>
    </location>
</feature>
<evidence type="ECO:0000313" key="3">
    <source>
        <dbReference type="Proteomes" id="UP001055439"/>
    </source>
</evidence>
<sequence>GGPRGRSACGRPPGCGETRRRVRPRHRRRVRRDARGRRLKRRGDGVLGLDNFNGTTTRPSSAPARRCSTAPGSSSSRAISTMGRCSASCSTSCPSPMSCTLPPRLASGTRWLTRRPTCTPMSPGLSRCSRPPRPPTPNRPSSGPRRPPYTASTRVPFSEADRTDRPASSTPPPRRPERSPMSTTISTASPSPASGSSRSTAPGGGPTWPTSSSPVISSAGSPCLSSKAPTTPPSLVILLIDDI</sequence>
<evidence type="ECO:0000256" key="1">
    <source>
        <dbReference type="SAM" id="MobiDB-lite"/>
    </source>
</evidence>
<feature type="non-terminal residue" evidence="2">
    <location>
        <position position="1"/>
    </location>
</feature>